<dbReference type="SUPFAM" id="SSF52091">
    <property type="entry name" value="SpoIIaa-like"/>
    <property type="match status" value="1"/>
</dbReference>
<dbReference type="InterPro" id="IPR036513">
    <property type="entry name" value="STAS_dom_sf"/>
</dbReference>
<sequence>MFVTPSIRQAPSTEDHVFAFHIMGEITSDEMEAMGAYMNEQFEHHDNVSMLLIFDRFEGSEAGAGLNWESLKAQLKSVAKVDRYAVVGAPSTPSRLVEVFGKVLPLKAQSFDRGDEDAAWQFVGARPA</sequence>
<dbReference type="Pfam" id="PF11964">
    <property type="entry name" value="SpoIIAA-like"/>
    <property type="match status" value="1"/>
</dbReference>
<dbReference type="OrthoDB" id="5457369at2"/>
<dbReference type="Proteomes" id="UP000199372">
    <property type="component" value="Unassembled WGS sequence"/>
</dbReference>
<dbReference type="InterPro" id="IPR021866">
    <property type="entry name" value="SpoIIAA-like"/>
</dbReference>
<dbReference type="AlphaFoldDB" id="A0A1H8KPE8"/>
<gene>
    <name evidence="1" type="ORF">SAMN04488011_10862</name>
</gene>
<proteinExistence type="predicted"/>
<protein>
    <submittedName>
        <fullName evidence="1">SpoIIAA-like</fullName>
    </submittedName>
</protein>
<dbReference type="RefSeq" id="WP_091846348.1">
    <property type="nucleotide sequence ID" value="NZ_FOCM01000008.1"/>
</dbReference>
<reference evidence="2" key="1">
    <citation type="submission" date="2016-10" db="EMBL/GenBank/DDBJ databases">
        <authorList>
            <person name="Varghese N."/>
            <person name="Submissions S."/>
        </authorList>
    </citation>
    <scope>NUCLEOTIDE SEQUENCE [LARGE SCALE GENOMIC DNA]</scope>
    <source>
        <strain evidence="2">DSM 26893</strain>
    </source>
</reference>
<evidence type="ECO:0000313" key="1">
    <source>
        <dbReference type="EMBL" id="SEN94506.1"/>
    </source>
</evidence>
<name>A0A1H8KPE8_9RHOB</name>
<dbReference type="InterPro" id="IPR038396">
    <property type="entry name" value="SpoIIAA-like_sf"/>
</dbReference>
<dbReference type="EMBL" id="FOCM01000008">
    <property type="protein sequence ID" value="SEN94506.1"/>
    <property type="molecule type" value="Genomic_DNA"/>
</dbReference>
<organism evidence="1 2">
    <name type="scientific">Palleronia pelagia</name>
    <dbReference type="NCBI Taxonomy" id="387096"/>
    <lineage>
        <taxon>Bacteria</taxon>
        <taxon>Pseudomonadati</taxon>
        <taxon>Pseudomonadota</taxon>
        <taxon>Alphaproteobacteria</taxon>
        <taxon>Rhodobacterales</taxon>
        <taxon>Roseobacteraceae</taxon>
        <taxon>Palleronia</taxon>
    </lineage>
</organism>
<keyword evidence="2" id="KW-1185">Reference proteome</keyword>
<accession>A0A1H8KPE8</accession>
<dbReference type="Gene3D" id="3.40.50.10600">
    <property type="entry name" value="SpoIIaa-like domains"/>
    <property type="match status" value="1"/>
</dbReference>
<evidence type="ECO:0000313" key="2">
    <source>
        <dbReference type="Proteomes" id="UP000199372"/>
    </source>
</evidence>